<organism evidence="1 2">
    <name type="scientific">Pristionchus pacificus</name>
    <name type="common">Parasitic nematode worm</name>
    <dbReference type="NCBI Taxonomy" id="54126"/>
    <lineage>
        <taxon>Eukaryota</taxon>
        <taxon>Metazoa</taxon>
        <taxon>Ecdysozoa</taxon>
        <taxon>Nematoda</taxon>
        <taxon>Chromadorea</taxon>
        <taxon>Rhabditida</taxon>
        <taxon>Rhabditina</taxon>
        <taxon>Diplogasteromorpha</taxon>
        <taxon>Diplogasteroidea</taxon>
        <taxon>Neodiplogasteridae</taxon>
        <taxon>Pristionchus</taxon>
    </lineage>
</organism>
<protein>
    <submittedName>
        <fullName evidence="1">Uncharacterized protein</fullName>
    </submittedName>
</protein>
<keyword evidence="2" id="KW-1185">Reference proteome</keyword>
<reference evidence="1" key="2">
    <citation type="submission" date="2022-06" db="UniProtKB">
        <authorList>
            <consortium name="EnsemblMetazoa"/>
        </authorList>
    </citation>
    <scope>IDENTIFICATION</scope>
    <source>
        <strain evidence="1">PS312</strain>
    </source>
</reference>
<accession>A0A2A6B686</accession>
<gene>
    <name evidence="1" type="primary">WBGene00282217</name>
</gene>
<sequence>MRLTLLLTCVASAQSWHIYYKNNCEDNVSAIQFAFSDPVRVISLHLEPNDNMESQSFDNETVTVIPALPTLHCNSTSCRKIGLFDSEAAVSESRQSASALATTDFEIIFCAPSPSTLKNGEKKKKIAFML</sequence>
<reference evidence="2" key="1">
    <citation type="journal article" date="2008" name="Nat. Genet.">
        <title>The Pristionchus pacificus genome provides a unique perspective on nematode lifestyle and parasitism.</title>
        <authorList>
            <person name="Dieterich C."/>
            <person name="Clifton S.W."/>
            <person name="Schuster L.N."/>
            <person name="Chinwalla A."/>
            <person name="Delehaunty K."/>
            <person name="Dinkelacker I."/>
            <person name="Fulton L."/>
            <person name="Fulton R."/>
            <person name="Godfrey J."/>
            <person name="Minx P."/>
            <person name="Mitreva M."/>
            <person name="Roeseler W."/>
            <person name="Tian H."/>
            <person name="Witte H."/>
            <person name="Yang S.P."/>
            <person name="Wilson R.K."/>
            <person name="Sommer R.J."/>
        </authorList>
    </citation>
    <scope>NUCLEOTIDE SEQUENCE [LARGE SCALE GENOMIC DNA]</scope>
    <source>
        <strain evidence="2">PS312</strain>
    </source>
</reference>
<dbReference type="Proteomes" id="UP000005239">
    <property type="component" value="Unassembled WGS sequence"/>
</dbReference>
<proteinExistence type="predicted"/>
<dbReference type="EnsemblMetazoa" id="PPA43848.1">
    <property type="protein sequence ID" value="PPA43848.1"/>
    <property type="gene ID" value="WBGene00282217"/>
</dbReference>
<evidence type="ECO:0000313" key="1">
    <source>
        <dbReference type="EnsemblMetazoa" id="PPA43848.1"/>
    </source>
</evidence>
<dbReference type="AlphaFoldDB" id="A0A2A6B686"/>
<evidence type="ECO:0000313" key="2">
    <source>
        <dbReference type="Proteomes" id="UP000005239"/>
    </source>
</evidence>
<name>A0A2A6B686_PRIPA</name>
<accession>A0A8R1Z566</accession>